<accession>A0A940MHU2</accession>
<protein>
    <submittedName>
        <fullName evidence="2">DUF1223 domain-containing protein</fullName>
    </submittedName>
</protein>
<organism evidence="2 3">
    <name type="scientific">Sagittula salina</name>
    <dbReference type="NCBI Taxonomy" id="2820268"/>
    <lineage>
        <taxon>Bacteria</taxon>
        <taxon>Pseudomonadati</taxon>
        <taxon>Pseudomonadota</taxon>
        <taxon>Alphaproteobacteria</taxon>
        <taxon>Rhodobacterales</taxon>
        <taxon>Roseobacteraceae</taxon>
        <taxon>Sagittula</taxon>
    </lineage>
</organism>
<reference evidence="2" key="1">
    <citation type="submission" date="2021-03" db="EMBL/GenBank/DDBJ databases">
        <title>Sagittula salina sp. nov. strain M10.9X isolated from the marine waste.</title>
        <authorList>
            <person name="Satari L."/>
            <person name="Molina-Menor E."/>
            <person name="Vidal-Verdu A."/>
            <person name="Pascual J."/>
            <person name="Pereto J."/>
            <person name="Porcar M."/>
        </authorList>
    </citation>
    <scope>NUCLEOTIDE SEQUENCE</scope>
    <source>
        <strain evidence="2">M10.9X</strain>
    </source>
</reference>
<evidence type="ECO:0000313" key="2">
    <source>
        <dbReference type="EMBL" id="MBP0481781.1"/>
    </source>
</evidence>
<feature type="signal peptide" evidence="1">
    <location>
        <begin position="1"/>
        <end position="21"/>
    </location>
</feature>
<dbReference type="InterPro" id="IPR010634">
    <property type="entry name" value="DUF1223"/>
</dbReference>
<evidence type="ECO:0000256" key="1">
    <source>
        <dbReference type="SAM" id="SignalP"/>
    </source>
</evidence>
<keyword evidence="1" id="KW-0732">Signal</keyword>
<name>A0A940MHU2_9RHOB</name>
<dbReference type="InterPro" id="IPR036249">
    <property type="entry name" value="Thioredoxin-like_sf"/>
</dbReference>
<dbReference type="PANTHER" id="PTHR36057">
    <property type="match status" value="1"/>
</dbReference>
<dbReference type="EMBL" id="JAGISH010000002">
    <property type="protein sequence ID" value="MBP0481781.1"/>
    <property type="molecule type" value="Genomic_DNA"/>
</dbReference>
<dbReference type="Pfam" id="PF06764">
    <property type="entry name" value="DUF1223"/>
    <property type="match status" value="1"/>
</dbReference>
<dbReference type="SUPFAM" id="SSF52833">
    <property type="entry name" value="Thioredoxin-like"/>
    <property type="match status" value="1"/>
</dbReference>
<gene>
    <name evidence="2" type="ORF">J5474_04655</name>
</gene>
<dbReference type="PANTHER" id="PTHR36057:SF1">
    <property type="entry name" value="LIPOPROTEIN LIPID ATTACHMENT SITE-LIKE PROTEIN, PUTATIVE (DUF1223)-RELATED"/>
    <property type="match status" value="1"/>
</dbReference>
<comment type="caution">
    <text evidence="2">The sequence shown here is derived from an EMBL/GenBank/DDBJ whole genome shotgun (WGS) entry which is preliminary data.</text>
</comment>
<evidence type="ECO:0000313" key="3">
    <source>
        <dbReference type="Proteomes" id="UP000675940"/>
    </source>
</evidence>
<keyword evidence="3" id="KW-1185">Reference proteome</keyword>
<proteinExistence type="predicted"/>
<feature type="chain" id="PRO_5037704685" evidence="1">
    <location>
        <begin position="22"/>
        <end position="231"/>
    </location>
</feature>
<dbReference type="AlphaFoldDB" id="A0A940MHU2"/>
<dbReference type="RefSeq" id="WP_209359644.1">
    <property type="nucleotide sequence ID" value="NZ_JAGISH010000002.1"/>
</dbReference>
<sequence>MRGILALGLAIWTGIAGAVQADDAPVVVELFTSQGCSSCPPADALLAELAERDDVIPLAFHVDYWDYIGWKDNFASPKFTKRQKGYARAGGWKMIYTPQIVVNGMEDVVGSRPAEVADLIAAHEDKPAHAKVTLTRRGDRVLIRAQGNGRMQACDVSVLHYAPAQEVTIDRGENAGKTILYTHIVRDWDVTARWDGTGTFEMEVPSPAGQPVVVLLQAPRYGPILAAARLE</sequence>
<dbReference type="Proteomes" id="UP000675940">
    <property type="component" value="Unassembled WGS sequence"/>
</dbReference>